<dbReference type="Proteomes" id="UP000489600">
    <property type="component" value="Unassembled WGS sequence"/>
</dbReference>
<feature type="chain" id="PRO_5021752795" description="Fucosyltransferase" evidence="6">
    <location>
        <begin position="22"/>
        <end position="398"/>
    </location>
</feature>
<dbReference type="AlphaFoldDB" id="A0A565B047"/>
<accession>A0A565B047</accession>
<sequence>MAALLMMFFTLLILSFTGILEFPSASTSIGNPIDPEPKLPDSSTAVSSDPFTDVLVAFRKWDSRVGCARFRDSIRGNVSSSGSLQGSGDGFGCGELKMDHVRVLVKGWTWIPDNLENLYSCRCGMTCFWTKSPLLADSPDALFFETTTPPLQRRVGDPLRVYMDLEVGRKRSGREDIFISYHAKDDIQTTYAGALFHNNRNYHISSHKNNDVLVYWSSSRCLSHRDRLAKSLLDLVPHHSFGKCLNNVGGLDSALSMYPECVAESNSEPKWYDHLHCAMSHYKFVLAIENTAAESYVTEKLFYALDSGSVPIYFGASNVQDFVPPHSVIDGSKFSSIQELAAYVKRLGDDPVAYSEYHAWRRCGIMGNYGKTRAVSLDTLPCRLCEEISRRGGKNAGA</sequence>
<dbReference type="PIRSF" id="PIRSF037334">
    <property type="entry name" value="Alpha1_3/4FUT_pln"/>
    <property type="match status" value="1"/>
</dbReference>
<proteinExistence type="inferred from homology"/>
<name>A0A565B047_9BRAS</name>
<evidence type="ECO:0000256" key="1">
    <source>
        <dbReference type="ARBA" id="ARBA00004922"/>
    </source>
</evidence>
<dbReference type="Gene3D" id="3.40.50.11660">
    <property type="entry name" value="Glycosyl transferase family 10, C-terminal domain"/>
    <property type="match status" value="1"/>
</dbReference>
<comment type="caution">
    <text evidence="8">The sequence shown here is derived from an EMBL/GenBank/DDBJ whole genome shotgun (WGS) entry which is preliminary data.</text>
</comment>
<dbReference type="GO" id="GO:0046920">
    <property type="term" value="F:alpha-(1-&gt;3)-fucosyltransferase activity"/>
    <property type="evidence" value="ECO:0007669"/>
    <property type="project" value="TreeGrafter"/>
</dbReference>
<feature type="domain" description="Fucosyltransferase C-terminal" evidence="7">
    <location>
        <begin position="211"/>
        <end position="391"/>
    </location>
</feature>
<dbReference type="FunFam" id="3.40.50.11660:FF:000003">
    <property type="entry name" value="Alpha-(1,4)-fucosyltransferase"/>
    <property type="match status" value="1"/>
</dbReference>
<dbReference type="InterPro" id="IPR001503">
    <property type="entry name" value="Glyco_trans_10"/>
</dbReference>
<gene>
    <name evidence="8" type="ORF">ANE_LOCUS5432</name>
</gene>
<keyword evidence="6" id="KW-0732">Signal</keyword>
<organism evidence="8 9">
    <name type="scientific">Arabis nemorensis</name>
    <dbReference type="NCBI Taxonomy" id="586526"/>
    <lineage>
        <taxon>Eukaryota</taxon>
        <taxon>Viridiplantae</taxon>
        <taxon>Streptophyta</taxon>
        <taxon>Embryophyta</taxon>
        <taxon>Tracheophyta</taxon>
        <taxon>Spermatophyta</taxon>
        <taxon>Magnoliopsida</taxon>
        <taxon>eudicotyledons</taxon>
        <taxon>Gunneridae</taxon>
        <taxon>Pentapetalae</taxon>
        <taxon>rosids</taxon>
        <taxon>malvids</taxon>
        <taxon>Brassicales</taxon>
        <taxon>Brassicaceae</taxon>
        <taxon>Arabideae</taxon>
        <taxon>Arabis</taxon>
    </lineage>
</organism>
<dbReference type="GO" id="GO:0032580">
    <property type="term" value="C:Golgi cisterna membrane"/>
    <property type="evidence" value="ECO:0007669"/>
    <property type="project" value="UniProtKB-SubCell"/>
</dbReference>
<evidence type="ECO:0000256" key="4">
    <source>
        <dbReference type="ARBA" id="ARBA00022679"/>
    </source>
</evidence>
<dbReference type="EC" id="2.4.1.-" evidence="5"/>
<keyword evidence="4 5" id="KW-0808">Transferase</keyword>
<evidence type="ECO:0000256" key="3">
    <source>
        <dbReference type="ARBA" id="ARBA00022676"/>
    </source>
</evidence>
<evidence type="ECO:0000259" key="7">
    <source>
        <dbReference type="Pfam" id="PF00852"/>
    </source>
</evidence>
<keyword evidence="9" id="KW-1185">Reference proteome</keyword>
<feature type="signal peptide" evidence="6">
    <location>
        <begin position="1"/>
        <end position="21"/>
    </location>
</feature>
<dbReference type="InterPro" id="IPR017177">
    <property type="entry name" value="Alpha-1_3/4-FUT_pln"/>
</dbReference>
<evidence type="ECO:0000313" key="8">
    <source>
        <dbReference type="EMBL" id="VVA94987.1"/>
    </source>
</evidence>
<reference evidence="8" key="1">
    <citation type="submission" date="2019-07" db="EMBL/GenBank/DDBJ databases">
        <authorList>
            <person name="Dittberner H."/>
        </authorList>
    </citation>
    <scope>NUCLEOTIDE SEQUENCE [LARGE SCALE GENOMIC DNA]</scope>
</reference>
<comment type="similarity">
    <text evidence="2 5">Belongs to the glycosyltransferase 10 family.</text>
</comment>
<comment type="pathway">
    <text evidence="1">Protein modification; protein glycosylation.</text>
</comment>
<protein>
    <recommendedName>
        <fullName evidence="5">Fucosyltransferase</fullName>
        <ecNumber evidence="5">2.4.1.-</ecNumber>
    </recommendedName>
</protein>
<comment type="subcellular location">
    <subcellularLocation>
        <location evidence="5">Golgi apparatus</location>
        <location evidence="5">Golgi stack membrane</location>
        <topology evidence="5">Single-pass type II membrane protein</topology>
    </subcellularLocation>
</comment>
<keyword evidence="5" id="KW-0812">Transmembrane</keyword>
<evidence type="ECO:0000256" key="2">
    <source>
        <dbReference type="ARBA" id="ARBA00008919"/>
    </source>
</evidence>
<dbReference type="EMBL" id="CABITT030000002">
    <property type="protein sequence ID" value="VVA94987.1"/>
    <property type="molecule type" value="Genomic_DNA"/>
</dbReference>
<keyword evidence="5" id="KW-0333">Golgi apparatus</keyword>
<evidence type="ECO:0000256" key="5">
    <source>
        <dbReference type="RuleBase" id="RU003832"/>
    </source>
</evidence>
<keyword evidence="5" id="KW-0472">Membrane</keyword>
<dbReference type="PANTHER" id="PTHR11929:SF194">
    <property type="entry name" value="ALPHA-(1,3)-FUCOSYLTRANSFERASE 10"/>
    <property type="match status" value="1"/>
</dbReference>
<evidence type="ECO:0000313" key="9">
    <source>
        <dbReference type="Proteomes" id="UP000489600"/>
    </source>
</evidence>
<keyword evidence="3 5" id="KW-0328">Glycosyltransferase</keyword>
<dbReference type="OrthoDB" id="427096at2759"/>
<dbReference type="InterPro" id="IPR055270">
    <property type="entry name" value="Glyco_tran_10_C"/>
</dbReference>
<evidence type="ECO:0000256" key="6">
    <source>
        <dbReference type="SAM" id="SignalP"/>
    </source>
</evidence>
<dbReference type="UniPathway" id="UPA00378"/>
<dbReference type="Pfam" id="PF00852">
    <property type="entry name" value="Glyco_transf_10"/>
    <property type="match status" value="1"/>
</dbReference>
<dbReference type="InterPro" id="IPR038577">
    <property type="entry name" value="GT10-like_C_sf"/>
</dbReference>
<dbReference type="PANTHER" id="PTHR11929">
    <property type="entry name" value="ALPHA- 1,3 -FUCOSYLTRANSFERASE"/>
    <property type="match status" value="1"/>
</dbReference>
<dbReference type="SUPFAM" id="SSF53756">
    <property type="entry name" value="UDP-Glycosyltransferase/glycogen phosphorylase"/>
    <property type="match status" value="1"/>
</dbReference>